<name>A0AAW2U8F5_SESRA</name>
<protein>
    <submittedName>
        <fullName evidence="1">Uncharacterized protein</fullName>
    </submittedName>
</protein>
<evidence type="ECO:0000313" key="1">
    <source>
        <dbReference type="EMBL" id="KAL0413164.1"/>
    </source>
</evidence>
<organism evidence="1">
    <name type="scientific">Sesamum radiatum</name>
    <name type="common">Black benniseed</name>
    <dbReference type="NCBI Taxonomy" id="300843"/>
    <lineage>
        <taxon>Eukaryota</taxon>
        <taxon>Viridiplantae</taxon>
        <taxon>Streptophyta</taxon>
        <taxon>Embryophyta</taxon>
        <taxon>Tracheophyta</taxon>
        <taxon>Spermatophyta</taxon>
        <taxon>Magnoliopsida</taxon>
        <taxon>eudicotyledons</taxon>
        <taxon>Gunneridae</taxon>
        <taxon>Pentapetalae</taxon>
        <taxon>asterids</taxon>
        <taxon>lamiids</taxon>
        <taxon>Lamiales</taxon>
        <taxon>Pedaliaceae</taxon>
        <taxon>Sesamum</taxon>
    </lineage>
</organism>
<dbReference type="AlphaFoldDB" id="A0AAW2U8F5"/>
<gene>
    <name evidence="1" type="ORF">Sradi_1518100</name>
</gene>
<accession>A0AAW2U8F5</accession>
<reference evidence="1" key="2">
    <citation type="journal article" date="2024" name="Plant">
        <title>Genomic evolution and insights into agronomic trait innovations of Sesamum species.</title>
        <authorList>
            <person name="Miao H."/>
            <person name="Wang L."/>
            <person name="Qu L."/>
            <person name="Liu H."/>
            <person name="Sun Y."/>
            <person name="Le M."/>
            <person name="Wang Q."/>
            <person name="Wei S."/>
            <person name="Zheng Y."/>
            <person name="Lin W."/>
            <person name="Duan Y."/>
            <person name="Cao H."/>
            <person name="Xiong S."/>
            <person name="Wang X."/>
            <person name="Wei L."/>
            <person name="Li C."/>
            <person name="Ma Q."/>
            <person name="Ju M."/>
            <person name="Zhao R."/>
            <person name="Li G."/>
            <person name="Mu C."/>
            <person name="Tian Q."/>
            <person name="Mei H."/>
            <person name="Zhang T."/>
            <person name="Gao T."/>
            <person name="Zhang H."/>
        </authorList>
    </citation>
    <scope>NUCLEOTIDE SEQUENCE</scope>
    <source>
        <strain evidence="1">G02</strain>
    </source>
</reference>
<proteinExistence type="predicted"/>
<sequence>MESPNSSINKKKVMDASIDAQALRVVLGTPLALARPTVAGPSGPTEPLAITEVIARLLTLLEEVVPGPVGDYAADDRLIGMSAIIFVT</sequence>
<dbReference type="EMBL" id="JACGWJ010000006">
    <property type="protein sequence ID" value="KAL0413164.1"/>
    <property type="molecule type" value="Genomic_DNA"/>
</dbReference>
<reference evidence="1" key="1">
    <citation type="submission" date="2020-06" db="EMBL/GenBank/DDBJ databases">
        <authorList>
            <person name="Li T."/>
            <person name="Hu X."/>
            <person name="Zhang T."/>
            <person name="Song X."/>
            <person name="Zhang H."/>
            <person name="Dai N."/>
            <person name="Sheng W."/>
            <person name="Hou X."/>
            <person name="Wei L."/>
        </authorList>
    </citation>
    <scope>NUCLEOTIDE SEQUENCE</scope>
    <source>
        <strain evidence="1">G02</strain>
        <tissue evidence="1">Leaf</tissue>
    </source>
</reference>
<comment type="caution">
    <text evidence="1">The sequence shown here is derived from an EMBL/GenBank/DDBJ whole genome shotgun (WGS) entry which is preliminary data.</text>
</comment>